<gene>
    <name evidence="8" type="ORF">AXF15_07285</name>
</gene>
<dbReference type="Proteomes" id="UP000063964">
    <property type="component" value="Chromosome"/>
</dbReference>
<dbReference type="Gene3D" id="3.40.50.2300">
    <property type="match status" value="1"/>
</dbReference>
<evidence type="ECO:0000256" key="4">
    <source>
        <dbReference type="ARBA" id="ARBA00023125"/>
    </source>
</evidence>
<dbReference type="GO" id="GO:0000976">
    <property type="term" value="F:transcription cis-regulatory region binding"/>
    <property type="evidence" value="ECO:0007669"/>
    <property type="project" value="TreeGrafter"/>
</dbReference>
<keyword evidence="4" id="KW-0238">DNA-binding</keyword>
<feature type="domain" description="Response regulatory" evidence="7">
    <location>
        <begin position="2"/>
        <end position="117"/>
    </location>
</feature>
<dbReference type="SMART" id="SM00448">
    <property type="entry name" value="REC"/>
    <property type="match status" value="1"/>
</dbReference>
<dbReference type="AlphaFoldDB" id="A0A0X8JQ81"/>
<evidence type="ECO:0000256" key="2">
    <source>
        <dbReference type="ARBA" id="ARBA00023012"/>
    </source>
</evidence>
<evidence type="ECO:0000256" key="6">
    <source>
        <dbReference type="PROSITE-ProRule" id="PRU00169"/>
    </source>
</evidence>
<dbReference type="GO" id="GO:0000156">
    <property type="term" value="F:phosphorelay response regulator activity"/>
    <property type="evidence" value="ECO:0007669"/>
    <property type="project" value="TreeGrafter"/>
</dbReference>
<keyword evidence="3" id="KW-0805">Transcription regulation</keyword>
<evidence type="ECO:0000256" key="5">
    <source>
        <dbReference type="ARBA" id="ARBA00023163"/>
    </source>
</evidence>
<reference evidence="9" key="1">
    <citation type="submission" date="2016-02" db="EMBL/GenBank/DDBJ databases">
        <authorList>
            <person name="Holder M.E."/>
            <person name="Ajami N.J."/>
            <person name="Petrosino J.F."/>
        </authorList>
    </citation>
    <scope>NUCLEOTIDE SEQUENCE [LARGE SCALE GENOMIC DNA]</scope>
    <source>
        <strain evidence="9">DSM 12838</strain>
    </source>
</reference>
<comment type="caution">
    <text evidence="6">Lacks conserved residue(s) required for the propagation of feature annotation.</text>
</comment>
<organism evidence="8 9">
    <name type="scientific">Desulfomicrobium orale DSM 12838</name>
    <dbReference type="NCBI Taxonomy" id="888061"/>
    <lineage>
        <taxon>Bacteria</taxon>
        <taxon>Pseudomonadati</taxon>
        <taxon>Thermodesulfobacteriota</taxon>
        <taxon>Desulfovibrionia</taxon>
        <taxon>Desulfovibrionales</taxon>
        <taxon>Desulfomicrobiaceae</taxon>
        <taxon>Desulfomicrobium</taxon>
    </lineage>
</organism>
<keyword evidence="2" id="KW-0902">Two-component regulatory system</keyword>
<dbReference type="InterPro" id="IPR001789">
    <property type="entry name" value="Sig_transdc_resp-reg_receiver"/>
</dbReference>
<dbReference type="SUPFAM" id="SSF52172">
    <property type="entry name" value="CheY-like"/>
    <property type="match status" value="1"/>
</dbReference>
<accession>A0A0X8JQ81</accession>
<evidence type="ECO:0000256" key="3">
    <source>
        <dbReference type="ARBA" id="ARBA00023015"/>
    </source>
</evidence>
<sequence>MSVLLIHSDIRFMEPIEKSLEAWPVELLHTDNGQDAMRILARHGEIEVVILEVDDSGGQSMDLLRSIKARYPLVEVLMLTETSSMEWAVEGMRLGAADYLMKDGGPVELAAKIREAAEKKRRHEEKIIDARTREMASRST</sequence>
<dbReference type="RefSeq" id="WP_066605364.1">
    <property type="nucleotide sequence ID" value="NZ_CP014230.1"/>
</dbReference>
<dbReference type="OrthoDB" id="9800029at2"/>
<dbReference type="EMBL" id="CP014230">
    <property type="protein sequence ID" value="AMD92925.1"/>
    <property type="molecule type" value="Genomic_DNA"/>
</dbReference>
<protein>
    <submittedName>
        <fullName evidence="8">Two-component system response regulator</fullName>
    </submittedName>
</protein>
<dbReference type="PANTHER" id="PTHR48111:SF1">
    <property type="entry name" value="TWO-COMPONENT RESPONSE REGULATOR ORR33"/>
    <property type="match status" value="1"/>
</dbReference>
<keyword evidence="1" id="KW-0597">Phosphoprotein</keyword>
<dbReference type="GO" id="GO:0006355">
    <property type="term" value="P:regulation of DNA-templated transcription"/>
    <property type="evidence" value="ECO:0007669"/>
    <property type="project" value="TreeGrafter"/>
</dbReference>
<dbReference type="InterPro" id="IPR011006">
    <property type="entry name" value="CheY-like_superfamily"/>
</dbReference>
<dbReference type="InterPro" id="IPR039420">
    <property type="entry name" value="WalR-like"/>
</dbReference>
<keyword evidence="5" id="KW-0804">Transcription</keyword>
<dbReference type="KEGG" id="doa:AXF15_07285"/>
<proteinExistence type="predicted"/>
<dbReference type="GO" id="GO:0005829">
    <property type="term" value="C:cytosol"/>
    <property type="evidence" value="ECO:0007669"/>
    <property type="project" value="TreeGrafter"/>
</dbReference>
<evidence type="ECO:0000256" key="1">
    <source>
        <dbReference type="ARBA" id="ARBA00022553"/>
    </source>
</evidence>
<evidence type="ECO:0000313" key="9">
    <source>
        <dbReference type="Proteomes" id="UP000063964"/>
    </source>
</evidence>
<dbReference type="Pfam" id="PF00072">
    <property type="entry name" value="Response_reg"/>
    <property type="match status" value="1"/>
</dbReference>
<evidence type="ECO:0000259" key="7">
    <source>
        <dbReference type="PROSITE" id="PS50110"/>
    </source>
</evidence>
<keyword evidence="9" id="KW-1185">Reference proteome</keyword>
<evidence type="ECO:0000313" key="8">
    <source>
        <dbReference type="EMBL" id="AMD92925.1"/>
    </source>
</evidence>
<dbReference type="PANTHER" id="PTHR48111">
    <property type="entry name" value="REGULATOR OF RPOS"/>
    <property type="match status" value="1"/>
</dbReference>
<name>A0A0X8JQ81_9BACT</name>
<dbReference type="PROSITE" id="PS50110">
    <property type="entry name" value="RESPONSE_REGULATORY"/>
    <property type="match status" value="1"/>
</dbReference>
<dbReference type="STRING" id="888061.AXF15_07285"/>
<dbReference type="GO" id="GO:0032993">
    <property type="term" value="C:protein-DNA complex"/>
    <property type="evidence" value="ECO:0007669"/>
    <property type="project" value="TreeGrafter"/>
</dbReference>